<dbReference type="Gene3D" id="3.90.190.10">
    <property type="entry name" value="Protein tyrosine phosphatase superfamily"/>
    <property type="match status" value="1"/>
</dbReference>
<dbReference type="PANTHER" id="PTHR31126">
    <property type="entry name" value="TYROSINE-PROTEIN PHOSPHATASE"/>
    <property type="match status" value="1"/>
</dbReference>
<reference evidence="4 5" key="1">
    <citation type="submission" date="2019-11" db="EMBL/GenBank/DDBJ databases">
        <title>Isolation and Application of One Kind of P-Hydroxybenzoic Acid Degrading Bacterium in Mitigating Cropping Obstacle of Cucumber.</title>
        <authorList>
            <person name="Wu F."/>
            <person name="An Y."/>
        </authorList>
    </citation>
    <scope>NUCLEOTIDE SEQUENCE [LARGE SCALE GENOMIC DNA]</scope>
    <source>
        <strain evidence="4 5">P620</strain>
    </source>
</reference>
<dbReference type="InterPro" id="IPR036709">
    <property type="entry name" value="Autotransporte_beta_dom_sf"/>
</dbReference>
<evidence type="ECO:0000313" key="5">
    <source>
        <dbReference type="Proteomes" id="UP000427108"/>
    </source>
</evidence>
<dbReference type="Pfam" id="PF13350">
    <property type="entry name" value="Y_phosphatase3"/>
    <property type="match status" value="1"/>
</dbReference>
<dbReference type="InterPro" id="IPR016130">
    <property type="entry name" value="Tyr_Pase_AS"/>
</dbReference>
<organism evidence="4 5">
    <name type="scientific">Klebsiella oxytoca</name>
    <dbReference type="NCBI Taxonomy" id="571"/>
    <lineage>
        <taxon>Bacteria</taxon>
        <taxon>Pseudomonadati</taxon>
        <taxon>Pseudomonadota</taxon>
        <taxon>Gammaproteobacteria</taxon>
        <taxon>Enterobacterales</taxon>
        <taxon>Enterobacteriaceae</taxon>
        <taxon>Klebsiella/Raoultella group</taxon>
        <taxon>Klebsiella</taxon>
    </lineage>
</organism>
<dbReference type="GO" id="GO:0004721">
    <property type="term" value="F:phosphoprotein phosphatase activity"/>
    <property type="evidence" value="ECO:0007669"/>
    <property type="project" value="InterPro"/>
</dbReference>
<evidence type="ECO:0000313" key="4">
    <source>
        <dbReference type="EMBL" id="QGN39762.1"/>
    </source>
</evidence>
<feature type="signal peptide" evidence="2">
    <location>
        <begin position="1"/>
        <end position="22"/>
    </location>
</feature>
<gene>
    <name evidence="4" type="ORF">GJ746_21750</name>
</gene>
<sequence>MIRYIPVTLSLVATAISGTLYAAPINTPRLATMDNFRDIAGTTSIYTTSHDGTMRTGVFYRSNALALSPTDRTTLSTLGIGNVYDLRTASEIASSPDVMPDGAKYTNIDIIGNAASGSNITSITVSSAAQAKAMMQQANVSFVSDAGMRAQFTTLFNDLASTDGAALFHCTAGKDRTGWTAAMLLSIAGVDNATIMENYLATNDYTRQRVEATLAMMPPSMAAIYAPLLGVDASYLQAGLDEITRQYGSVDNYLKQGLGLSQETLYVLRGKMVQYGQLPGQSTLRGNAAQGASLLNALQNSALSGRYTDYNNYLQSAIDAGTLGGAESQVGGQIYADAASYLLRSGSRLDRALTPNTDSRQLRDGEGKLWLTGLNSYLGTDGSARAASSNEHTTGTLLGYTQRVNSQFSGYGTLGYSWGSLGSANAEADANTTVLGIGGRYAFKDLNHGLFAAGDLNAGWIDYSSTRRMNGGLGSATGDTHGQLVGGTLRLGYVSPFDFASVEYSVGTRLTHLRMDAFDESGSELALNVDRVSENNASGVANISLAFNPQNSGSWTFSPAVNISYEHSFSGPSIRTGAKVYQYEISQNSAFNSRDILNAGASMGMTRGALSLSLGGQAEIASGGNSHGYSGNVSVAYAF</sequence>
<evidence type="ECO:0000259" key="3">
    <source>
        <dbReference type="PROSITE" id="PS51208"/>
    </source>
</evidence>
<dbReference type="InterPro" id="IPR029021">
    <property type="entry name" value="Prot-tyrosine_phosphatase-like"/>
</dbReference>
<accession>A0A6B8MTC4</accession>
<dbReference type="InterPro" id="IPR005546">
    <property type="entry name" value="Autotransporte_beta"/>
</dbReference>
<dbReference type="PROSITE" id="PS51208">
    <property type="entry name" value="AUTOTRANSPORTER"/>
    <property type="match status" value="1"/>
</dbReference>
<dbReference type="PANTHER" id="PTHR31126:SF1">
    <property type="entry name" value="TYROSINE SPECIFIC PROTEIN PHOSPHATASES DOMAIN-CONTAINING PROTEIN"/>
    <property type="match status" value="1"/>
</dbReference>
<dbReference type="SUPFAM" id="SSF52799">
    <property type="entry name" value="(Phosphotyrosine protein) phosphatases II"/>
    <property type="match status" value="1"/>
</dbReference>
<dbReference type="InterPro" id="IPR026893">
    <property type="entry name" value="Tyr/Ser_Pase_IphP-type"/>
</dbReference>
<feature type="domain" description="Autotransporter" evidence="3">
    <location>
        <begin position="362"/>
        <end position="639"/>
    </location>
</feature>
<dbReference type="SMART" id="SM00869">
    <property type="entry name" value="Autotransporter"/>
    <property type="match status" value="1"/>
</dbReference>
<proteinExistence type="inferred from homology"/>
<dbReference type="RefSeq" id="WP_154682056.1">
    <property type="nucleotide sequence ID" value="NZ_CP046115.1"/>
</dbReference>
<dbReference type="Gene3D" id="2.40.128.130">
    <property type="entry name" value="Autotransporter beta-domain"/>
    <property type="match status" value="1"/>
</dbReference>
<dbReference type="Pfam" id="PF03797">
    <property type="entry name" value="Autotransporter"/>
    <property type="match status" value="1"/>
</dbReference>
<dbReference type="OrthoDB" id="1188001at2"/>
<dbReference type="PROSITE" id="PS00383">
    <property type="entry name" value="TYR_PHOSPHATASE_1"/>
    <property type="match status" value="1"/>
</dbReference>
<dbReference type="SUPFAM" id="SSF103515">
    <property type="entry name" value="Autotransporter"/>
    <property type="match status" value="1"/>
</dbReference>
<feature type="chain" id="PRO_5025441970" evidence="2">
    <location>
        <begin position="23"/>
        <end position="639"/>
    </location>
</feature>
<dbReference type="Proteomes" id="UP000427108">
    <property type="component" value="Chromosome"/>
</dbReference>
<evidence type="ECO:0000256" key="2">
    <source>
        <dbReference type="SAM" id="SignalP"/>
    </source>
</evidence>
<dbReference type="EMBL" id="CP046115">
    <property type="protein sequence ID" value="QGN39762.1"/>
    <property type="molecule type" value="Genomic_DNA"/>
</dbReference>
<keyword evidence="2" id="KW-0732">Signal</keyword>
<dbReference type="AlphaFoldDB" id="A0A6B8MTC4"/>
<protein>
    <submittedName>
        <fullName evidence="4">Autotransporter domain-containing protein</fullName>
    </submittedName>
</protein>
<evidence type="ECO:0000256" key="1">
    <source>
        <dbReference type="ARBA" id="ARBA00009580"/>
    </source>
</evidence>
<name>A0A6B8MTC4_KLEOX</name>
<comment type="similarity">
    <text evidence="1">Belongs to the protein-tyrosine phosphatase family.</text>
</comment>